<gene>
    <name evidence="1" type="ORF">TKK_011920</name>
</gene>
<protein>
    <submittedName>
        <fullName evidence="1">Uncharacterized protein</fullName>
    </submittedName>
</protein>
<dbReference type="AlphaFoldDB" id="A0ABD2WKP1"/>
<dbReference type="Proteomes" id="UP001627154">
    <property type="component" value="Unassembled WGS sequence"/>
</dbReference>
<dbReference type="EMBL" id="JBJJXI010000096">
    <property type="protein sequence ID" value="KAL3393653.1"/>
    <property type="molecule type" value="Genomic_DNA"/>
</dbReference>
<name>A0ABD2WKP1_9HYME</name>
<reference evidence="1 2" key="1">
    <citation type="journal article" date="2024" name="bioRxiv">
        <title>A reference genome for Trichogramma kaykai: A tiny desert-dwelling parasitoid wasp with competing sex-ratio distorters.</title>
        <authorList>
            <person name="Culotta J."/>
            <person name="Lindsey A.R."/>
        </authorList>
    </citation>
    <scope>NUCLEOTIDE SEQUENCE [LARGE SCALE GENOMIC DNA]</scope>
    <source>
        <strain evidence="1 2">KSX58</strain>
    </source>
</reference>
<organism evidence="1 2">
    <name type="scientific">Trichogramma kaykai</name>
    <dbReference type="NCBI Taxonomy" id="54128"/>
    <lineage>
        <taxon>Eukaryota</taxon>
        <taxon>Metazoa</taxon>
        <taxon>Ecdysozoa</taxon>
        <taxon>Arthropoda</taxon>
        <taxon>Hexapoda</taxon>
        <taxon>Insecta</taxon>
        <taxon>Pterygota</taxon>
        <taxon>Neoptera</taxon>
        <taxon>Endopterygota</taxon>
        <taxon>Hymenoptera</taxon>
        <taxon>Apocrita</taxon>
        <taxon>Proctotrupomorpha</taxon>
        <taxon>Chalcidoidea</taxon>
        <taxon>Trichogrammatidae</taxon>
        <taxon>Trichogramma</taxon>
    </lineage>
</organism>
<sequence length="131" mass="15304">MHHERGKDTATNVYSAYSPLVSLLSKLQRALYKDYHRLYATTTLRFDSINIYRYPLSIQKQARAFYVFALPHGIPTQRGYMLVTEGNDDFYENRPHILQAVNNPINVLSIRVFTFWDIRSNFGEIEESVVV</sequence>
<comment type="caution">
    <text evidence="1">The sequence shown here is derived from an EMBL/GenBank/DDBJ whole genome shotgun (WGS) entry which is preliminary data.</text>
</comment>
<proteinExistence type="predicted"/>
<evidence type="ECO:0000313" key="2">
    <source>
        <dbReference type="Proteomes" id="UP001627154"/>
    </source>
</evidence>
<evidence type="ECO:0000313" key="1">
    <source>
        <dbReference type="EMBL" id="KAL3393653.1"/>
    </source>
</evidence>
<keyword evidence="2" id="KW-1185">Reference proteome</keyword>
<accession>A0ABD2WKP1</accession>